<keyword evidence="2" id="KW-1185">Reference proteome</keyword>
<dbReference type="EMBL" id="LAQJ01000159">
    <property type="protein sequence ID" value="KKO19749.1"/>
    <property type="molecule type" value="Genomic_DNA"/>
</dbReference>
<proteinExistence type="predicted"/>
<protein>
    <submittedName>
        <fullName evidence="1">Uncharacterized protein</fullName>
    </submittedName>
</protein>
<organism evidence="1 2">
    <name type="scientific">Candidatus Brocadia fulgida</name>
    <dbReference type="NCBI Taxonomy" id="380242"/>
    <lineage>
        <taxon>Bacteria</taxon>
        <taxon>Pseudomonadati</taxon>
        <taxon>Planctomycetota</taxon>
        <taxon>Candidatus Brocadiia</taxon>
        <taxon>Candidatus Brocadiales</taxon>
        <taxon>Candidatus Brocadiaceae</taxon>
        <taxon>Candidatus Brocadia</taxon>
    </lineage>
</organism>
<evidence type="ECO:0000313" key="1">
    <source>
        <dbReference type="EMBL" id="KKO19749.1"/>
    </source>
</evidence>
<sequence>MNKKITFEKNNFKGVLLPKEFTADILVEGNNISGEPFVALNTNSGLPYVKDYYVRWGKPVGKDEPSGVILLTVRFEDEILENHKLKGSLSVNLYVQGATNYIINWH</sequence>
<evidence type="ECO:0000313" key="2">
    <source>
        <dbReference type="Proteomes" id="UP000034954"/>
    </source>
</evidence>
<name>A0A0M2UZ52_9BACT</name>
<reference evidence="1 2" key="1">
    <citation type="journal article" date="2013" name="BMC Microbiol.">
        <title>Identification of the type II cytochrome c maturation pathway in anammox bacteria by comparative genomics.</title>
        <authorList>
            <person name="Ferousi C."/>
            <person name="Speth D.R."/>
            <person name="Reimann J."/>
            <person name="Op den Camp H.J."/>
            <person name="Allen J.W."/>
            <person name="Keltjens J.T."/>
            <person name="Jetten M.S."/>
        </authorList>
    </citation>
    <scope>NUCLEOTIDE SEQUENCE [LARGE SCALE GENOMIC DNA]</scope>
    <source>
        <strain evidence="1">RU1</strain>
    </source>
</reference>
<gene>
    <name evidence="1" type="ORF">BROFUL_01538</name>
</gene>
<comment type="caution">
    <text evidence="1">The sequence shown here is derived from an EMBL/GenBank/DDBJ whole genome shotgun (WGS) entry which is preliminary data.</text>
</comment>
<accession>A0A0M2UZ52</accession>
<dbReference type="AlphaFoldDB" id="A0A0M2UZ52"/>
<dbReference type="Proteomes" id="UP000034954">
    <property type="component" value="Unassembled WGS sequence"/>
</dbReference>